<evidence type="ECO:0000313" key="3">
    <source>
        <dbReference type="Proteomes" id="UP000007305"/>
    </source>
</evidence>
<dbReference type="EnsemblPlants" id="Zm00001eb384040_T001">
    <property type="protein sequence ID" value="Zm00001eb384040_P001"/>
    <property type="gene ID" value="Zm00001eb384040"/>
</dbReference>
<evidence type="ECO:0000313" key="2">
    <source>
        <dbReference type="EnsemblPlants" id="Zm00001eb384040_P001"/>
    </source>
</evidence>
<proteinExistence type="predicted"/>
<dbReference type="Gramene" id="Zm00001eb384040_T001">
    <property type="protein sequence ID" value="Zm00001eb384040_P001"/>
    <property type="gene ID" value="Zm00001eb384040"/>
</dbReference>
<reference evidence="2" key="2">
    <citation type="submission" date="2019-07" db="EMBL/GenBank/DDBJ databases">
        <authorList>
            <person name="Seetharam A."/>
            <person name="Woodhouse M."/>
            <person name="Cannon E."/>
        </authorList>
    </citation>
    <scope>NUCLEOTIDE SEQUENCE [LARGE SCALE GENOMIC DNA]</scope>
    <source>
        <strain evidence="2">cv. B73</strain>
    </source>
</reference>
<keyword evidence="1" id="KW-0472">Membrane</keyword>
<dbReference type="InParanoid" id="A0A804R2W7"/>
<keyword evidence="3" id="KW-1185">Reference proteome</keyword>
<feature type="transmembrane region" description="Helical" evidence="1">
    <location>
        <begin position="16"/>
        <end position="37"/>
    </location>
</feature>
<evidence type="ECO:0008006" key="4">
    <source>
        <dbReference type="Google" id="ProtNLM"/>
    </source>
</evidence>
<protein>
    <recommendedName>
        <fullName evidence="4">Transmembrane protein</fullName>
    </recommendedName>
</protein>
<reference evidence="2" key="3">
    <citation type="submission" date="2021-05" db="UniProtKB">
        <authorList>
            <consortium name="EnsemblPlants"/>
        </authorList>
    </citation>
    <scope>IDENTIFICATION</scope>
    <source>
        <strain evidence="2">cv. B73</strain>
    </source>
</reference>
<sequence length="315" mass="34523">MRRKFHFPLLTSTTRFLAFSFSFCGPIYLWIFFPPFLSPQCRMLMPKPSFSPAHTALSLEKKIPATPLLILLGFFFICCVRFLFRVLISLFSVSSGDRIYLTSARSSICWLALGFFSWDNITYRPFSGLLLACEPFVHVPGSQPWWPASTPAPSVFSLPARTVPARLLPAGHLQFAGARPARSSSSSHGGARLFLSADRAAHLPTSLAPLARGASPRQRPVSSWPERPLLGVPRCSPGKLFPFLLAATSSRAALDSPAEPQLPVLLARACAPRSDSVSLALACLVVEFQKSRRRLLACARFQSPTPCSSSSDFPP</sequence>
<dbReference type="Proteomes" id="UP000007305">
    <property type="component" value="Chromosome 9"/>
</dbReference>
<feature type="transmembrane region" description="Helical" evidence="1">
    <location>
        <begin position="68"/>
        <end position="93"/>
    </location>
</feature>
<evidence type="ECO:0000256" key="1">
    <source>
        <dbReference type="SAM" id="Phobius"/>
    </source>
</evidence>
<name>A0A804R2W7_MAIZE</name>
<reference evidence="3" key="1">
    <citation type="journal article" date="2009" name="Science">
        <title>The B73 maize genome: complexity, diversity, and dynamics.</title>
        <authorList>
            <person name="Schnable P.S."/>
            <person name="Ware D."/>
            <person name="Fulton R.S."/>
            <person name="Stein J.C."/>
            <person name="Wei F."/>
            <person name="Pasternak S."/>
            <person name="Liang C."/>
            <person name="Zhang J."/>
            <person name="Fulton L."/>
            <person name="Graves T.A."/>
            <person name="Minx P."/>
            <person name="Reily A.D."/>
            <person name="Courtney L."/>
            <person name="Kruchowski S.S."/>
            <person name="Tomlinson C."/>
            <person name="Strong C."/>
            <person name="Delehaunty K."/>
            <person name="Fronick C."/>
            <person name="Courtney B."/>
            <person name="Rock S.M."/>
            <person name="Belter E."/>
            <person name="Du F."/>
            <person name="Kim K."/>
            <person name="Abbott R.M."/>
            <person name="Cotton M."/>
            <person name="Levy A."/>
            <person name="Marchetto P."/>
            <person name="Ochoa K."/>
            <person name="Jackson S.M."/>
            <person name="Gillam B."/>
            <person name="Chen W."/>
            <person name="Yan L."/>
            <person name="Higginbotham J."/>
            <person name="Cardenas M."/>
            <person name="Waligorski J."/>
            <person name="Applebaum E."/>
            <person name="Phelps L."/>
            <person name="Falcone J."/>
            <person name="Kanchi K."/>
            <person name="Thane T."/>
            <person name="Scimone A."/>
            <person name="Thane N."/>
            <person name="Henke J."/>
            <person name="Wang T."/>
            <person name="Ruppert J."/>
            <person name="Shah N."/>
            <person name="Rotter K."/>
            <person name="Hodges J."/>
            <person name="Ingenthron E."/>
            <person name="Cordes M."/>
            <person name="Kohlberg S."/>
            <person name="Sgro J."/>
            <person name="Delgado B."/>
            <person name="Mead K."/>
            <person name="Chinwalla A."/>
            <person name="Leonard S."/>
            <person name="Crouse K."/>
            <person name="Collura K."/>
            <person name="Kudrna D."/>
            <person name="Currie J."/>
            <person name="He R."/>
            <person name="Angelova A."/>
            <person name="Rajasekar S."/>
            <person name="Mueller T."/>
            <person name="Lomeli R."/>
            <person name="Scara G."/>
            <person name="Ko A."/>
            <person name="Delaney K."/>
            <person name="Wissotski M."/>
            <person name="Lopez G."/>
            <person name="Campos D."/>
            <person name="Braidotti M."/>
            <person name="Ashley E."/>
            <person name="Golser W."/>
            <person name="Kim H."/>
            <person name="Lee S."/>
            <person name="Lin J."/>
            <person name="Dujmic Z."/>
            <person name="Kim W."/>
            <person name="Talag J."/>
            <person name="Zuccolo A."/>
            <person name="Fan C."/>
            <person name="Sebastian A."/>
            <person name="Kramer M."/>
            <person name="Spiegel L."/>
            <person name="Nascimento L."/>
            <person name="Zutavern T."/>
            <person name="Miller B."/>
            <person name="Ambroise C."/>
            <person name="Muller S."/>
            <person name="Spooner W."/>
            <person name="Narechania A."/>
            <person name="Ren L."/>
            <person name="Wei S."/>
            <person name="Kumari S."/>
            <person name="Faga B."/>
            <person name="Levy M.J."/>
            <person name="McMahan L."/>
            <person name="Van Buren P."/>
            <person name="Vaughn M.W."/>
            <person name="Ying K."/>
            <person name="Yeh C.-T."/>
            <person name="Emrich S.J."/>
            <person name="Jia Y."/>
            <person name="Kalyanaraman A."/>
            <person name="Hsia A.-P."/>
            <person name="Barbazuk W.B."/>
            <person name="Baucom R.S."/>
            <person name="Brutnell T.P."/>
            <person name="Carpita N.C."/>
            <person name="Chaparro C."/>
            <person name="Chia J.-M."/>
            <person name="Deragon J.-M."/>
            <person name="Estill J.C."/>
            <person name="Fu Y."/>
            <person name="Jeddeloh J.A."/>
            <person name="Han Y."/>
            <person name="Lee H."/>
            <person name="Li P."/>
            <person name="Lisch D.R."/>
            <person name="Liu S."/>
            <person name="Liu Z."/>
            <person name="Nagel D.H."/>
            <person name="McCann M.C."/>
            <person name="SanMiguel P."/>
            <person name="Myers A.M."/>
            <person name="Nettleton D."/>
            <person name="Nguyen J."/>
            <person name="Penning B.W."/>
            <person name="Ponnala L."/>
            <person name="Schneider K.L."/>
            <person name="Schwartz D.C."/>
            <person name="Sharma A."/>
            <person name="Soderlund C."/>
            <person name="Springer N.M."/>
            <person name="Sun Q."/>
            <person name="Wang H."/>
            <person name="Waterman M."/>
            <person name="Westerman R."/>
            <person name="Wolfgruber T.K."/>
            <person name="Yang L."/>
            <person name="Yu Y."/>
            <person name="Zhang L."/>
            <person name="Zhou S."/>
            <person name="Zhu Q."/>
            <person name="Bennetzen J.L."/>
            <person name="Dawe R.K."/>
            <person name="Jiang J."/>
            <person name="Jiang N."/>
            <person name="Presting G.G."/>
            <person name="Wessler S.R."/>
            <person name="Aluru S."/>
            <person name="Martienssen R.A."/>
            <person name="Clifton S.W."/>
            <person name="McCombie W.R."/>
            <person name="Wing R.A."/>
            <person name="Wilson R.K."/>
        </authorList>
    </citation>
    <scope>NUCLEOTIDE SEQUENCE [LARGE SCALE GENOMIC DNA]</scope>
    <source>
        <strain evidence="3">cv. B73</strain>
    </source>
</reference>
<keyword evidence="1" id="KW-0812">Transmembrane</keyword>
<organism evidence="2 3">
    <name type="scientific">Zea mays</name>
    <name type="common">Maize</name>
    <dbReference type="NCBI Taxonomy" id="4577"/>
    <lineage>
        <taxon>Eukaryota</taxon>
        <taxon>Viridiplantae</taxon>
        <taxon>Streptophyta</taxon>
        <taxon>Embryophyta</taxon>
        <taxon>Tracheophyta</taxon>
        <taxon>Spermatophyta</taxon>
        <taxon>Magnoliopsida</taxon>
        <taxon>Liliopsida</taxon>
        <taxon>Poales</taxon>
        <taxon>Poaceae</taxon>
        <taxon>PACMAD clade</taxon>
        <taxon>Panicoideae</taxon>
        <taxon>Andropogonodae</taxon>
        <taxon>Andropogoneae</taxon>
        <taxon>Tripsacinae</taxon>
        <taxon>Zea</taxon>
    </lineage>
</organism>
<keyword evidence="1" id="KW-1133">Transmembrane helix</keyword>
<accession>A0A804R2W7</accession>
<dbReference type="AlphaFoldDB" id="A0A804R2W7"/>